<feature type="transmembrane region" description="Helical" evidence="5">
    <location>
        <begin position="75"/>
        <end position="94"/>
    </location>
</feature>
<feature type="domain" description="ABC transmembrane type-1" evidence="6">
    <location>
        <begin position="38"/>
        <end position="97"/>
    </location>
</feature>
<name>A0A5S4TTJ6_STRPY</name>
<evidence type="ECO:0000256" key="1">
    <source>
        <dbReference type="ARBA" id="ARBA00004651"/>
    </source>
</evidence>
<dbReference type="GO" id="GO:0005524">
    <property type="term" value="F:ATP binding"/>
    <property type="evidence" value="ECO:0007669"/>
    <property type="project" value="UniProtKB-KW"/>
</dbReference>
<dbReference type="GO" id="GO:0140359">
    <property type="term" value="F:ABC-type transporter activity"/>
    <property type="evidence" value="ECO:0007669"/>
    <property type="project" value="InterPro"/>
</dbReference>
<dbReference type="AlphaFoldDB" id="A0A5S4TTJ6"/>
<evidence type="ECO:0000256" key="4">
    <source>
        <dbReference type="ARBA" id="ARBA00023136"/>
    </source>
</evidence>
<comment type="caution">
    <text evidence="7">The sequence shown here is derived from an EMBL/GenBank/DDBJ whole genome shotgun (WGS) entry which is preliminary data.</text>
</comment>
<keyword evidence="7" id="KW-0067">ATP-binding</keyword>
<dbReference type="InterPro" id="IPR036640">
    <property type="entry name" value="ABC1_TM_sf"/>
</dbReference>
<dbReference type="SUPFAM" id="SSF90123">
    <property type="entry name" value="ABC transporter transmembrane region"/>
    <property type="match status" value="1"/>
</dbReference>
<keyword evidence="3 5" id="KW-1133">Transmembrane helix</keyword>
<evidence type="ECO:0000256" key="2">
    <source>
        <dbReference type="ARBA" id="ARBA00022692"/>
    </source>
</evidence>
<dbReference type="Proteomes" id="UP000324058">
    <property type="component" value="Unassembled WGS sequence"/>
</dbReference>
<dbReference type="EMBL" id="SJLL01000036">
    <property type="protein sequence ID" value="TYK98377.1"/>
    <property type="molecule type" value="Genomic_DNA"/>
</dbReference>
<gene>
    <name evidence="7" type="ORF">E0F66_09920</name>
</gene>
<dbReference type="Gene3D" id="1.20.1560.10">
    <property type="entry name" value="ABC transporter type 1, transmembrane domain"/>
    <property type="match status" value="1"/>
</dbReference>
<dbReference type="InterPro" id="IPR011527">
    <property type="entry name" value="ABC1_TM_dom"/>
</dbReference>
<keyword evidence="2 5" id="KW-0812">Transmembrane</keyword>
<comment type="subcellular location">
    <subcellularLocation>
        <location evidence="1">Cell membrane</location>
        <topology evidence="1">Multi-pass membrane protein</topology>
    </subcellularLocation>
</comment>
<accession>A0A5S4TTJ6</accession>
<evidence type="ECO:0000313" key="7">
    <source>
        <dbReference type="EMBL" id="TYK98377.1"/>
    </source>
</evidence>
<dbReference type="GO" id="GO:0005886">
    <property type="term" value="C:plasma membrane"/>
    <property type="evidence" value="ECO:0007669"/>
    <property type="project" value="UniProtKB-SubCell"/>
</dbReference>
<proteinExistence type="predicted"/>
<keyword evidence="7" id="KW-0547">Nucleotide-binding</keyword>
<sequence>MKSMHPNMERRTNMRRQTANQTLKRLAKDLASYPFLLFLAFLGTIAQVGLSIYLPILIGQVIDQVLVADSSPVFWQIFLQMLLVVIGNTLVQWVNPL</sequence>
<evidence type="ECO:0000313" key="8">
    <source>
        <dbReference type="Proteomes" id="UP000324058"/>
    </source>
</evidence>
<dbReference type="PROSITE" id="PS50929">
    <property type="entry name" value="ABC_TM1F"/>
    <property type="match status" value="1"/>
</dbReference>
<organism evidence="7 8">
    <name type="scientific">Streptococcus pyogenes</name>
    <dbReference type="NCBI Taxonomy" id="1314"/>
    <lineage>
        <taxon>Bacteria</taxon>
        <taxon>Bacillati</taxon>
        <taxon>Bacillota</taxon>
        <taxon>Bacilli</taxon>
        <taxon>Lactobacillales</taxon>
        <taxon>Streptococcaceae</taxon>
        <taxon>Streptococcus</taxon>
    </lineage>
</organism>
<evidence type="ECO:0000256" key="5">
    <source>
        <dbReference type="SAM" id="Phobius"/>
    </source>
</evidence>
<keyword evidence="4 5" id="KW-0472">Membrane</keyword>
<protein>
    <submittedName>
        <fullName evidence="7">ABC transporter ATP-binding protein</fullName>
    </submittedName>
</protein>
<evidence type="ECO:0000259" key="6">
    <source>
        <dbReference type="PROSITE" id="PS50929"/>
    </source>
</evidence>
<evidence type="ECO:0000256" key="3">
    <source>
        <dbReference type="ARBA" id="ARBA00022989"/>
    </source>
</evidence>
<reference evidence="7 8" key="1">
    <citation type="submission" date="2019-02" db="EMBL/GenBank/DDBJ databases">
        <title>Novel genomic isolates of S. pyogenes and S. dysgalactiae subsp. equisimilis associated to necrotising fasciitis (NSTI).</title>
        <authorList>
            <person name="Barrantes I."/>
        </authorList>
    </citation>
    <scope>NUCLEOTIDE SEQUENCE [LARGE SCALE GENOMIC DNA]</scope>
    <source>
        <strain evidence="7 8">SPY2028</strain>
    </source>
</reference>
<feature type="non-terminal residue" evidence="7">
    <location>
        <position position="97"/>
    </location>
</feature>